<keyword evidence="6" id="KW-0539">Nucleus</keyword>
<dbReference type="InParanoid" id="K0KL62"/>
<evidence type="ECO:0000259" key="8">
    <source>
        <dbReference type="PROSITE" id="PS50157"/>
    </source>
</evidence>
<dbReference type="EMBL" id="CAIF01000057">
    <property type="protein sequence ID" value="CCH42922.1"/>
    <property type="molecule type" value="Genomic_DNA"/>
</dbReference>
<evidence type="ECO:0000256" key="7">
    <source>
        <dbReference type="PROSITE-ProRule" id="PRU00042"/>
    </source>
</evidence>
<dbReference type="PANTHER" id="PTHR40626">
    <property type="entry name" value="MIP31509P"/>
    <property type="match status" value="1"/>
</dbReference>
<evidence type="ECO:0000256" key="3">
    <source>
        <dbReference type="ARBA" id="ARBA00022737"/>
    </source>
</evidence>
<evidence type="ECO:0000256" key="1">
    <source>
        <dbReference type="ARBA" id="ARBA00004123"/>
    </source>
</evidence>
<feature type="domain" description="C2H2-type" evidence="8">
    <location>
        <begin position="7"/>
        <end position="34"/>
    </location>
</feature>
<dbReference type="InterPro" id="IPR013087">
    <property type="entry name" value="Znf_C2H2_type"/>
</dbReference>
<dbReference type="GO" id="GO:0008270">
    <property type="term" value="F:zinc ion binding"/>
    <property type="evidence" value="ECO:0007669"/>
    <property type="project" value="UniProtKB-KW"/>
</dbReference>
<organism evidence="9 10">
    <name type="scientific">Wickerhamomyces ciferrii (strain ATCC 14091 / BCRC 22168 / CBS 111 / JCM 3599 / NBRC 0793 / NRRL Y-1031 F-60-10)</name>
    <name type="common">Yeast</name>
    <name type="synonym">Pichia ciferrii</name>
    <dbReference type="NCBI Taxonomy" id="1206466"/>
    <lineage>
        <taxon>Eukaryota</taxon>
        <taxon>Fungi</taxon>
        <taxon>Dikarya</taxon>
        <taxon>Ascomycota</taxon>
        <taxon>Saccharomycotina</taxon>
        <taxon>Saccharomycetes</taxon>
        <taxon>Phaffomycetales</taxon>
        <taxon>Wickerhamomycetaceae</taxon>
        <taxon>Wickerhamomyces</taxon>
    </lineage>
</organism>
<evidence type="ECO:0000313" key="10">
    <source>
        <dbReference type="Proteomes" id="UP000009328"/>
    </source>
</evidence>
<comment type="caution">
    <text evidence="9">The sequence shown here is derived from an EMBL/GenBank/DDBJ whole genome shotgun (WGS) entry which is preliminary data.</text>
</comment>
<dbReference type="InterPro" id="IPR036236">
    <property type="entry name" value="Znf_C2H2_sf"/>
</dbReference>
<comment type="subcellular location">
    <subcellularLocation>
        <location evidence="1">Nucleus</location>
    </subcellularLocation>
</comment>
<reference evidence="9 10" key="1">
    <citation type="journal article" date="2012" name="Eukaryot. Cell">
        <title>Draft genome sequence of Wickerhamomyces ciferrii NRRL Y-1031 F-60-10.</title>
        <authorList>
            <person name="Schneider J."/>
            <person name="Andrea H."/>
            <person name="Blom J."/>
            <person name="Jaenicke S."/>
            <person name="Ruckert C."/>
            <person name="Schorsch C."/>
            <person name="Szczepanowski R."/>
            <person name="Farwick M."/>
            <person name="Goesmann A."/>
            <person name="Puhler A."/>
            <person name="Schaffer S."/>
            <person name="Tauch A."/>
            <person name="Kohler T."/>
            <person name="Brinkrolf K."/>
        </authorList>
    </citation>
    <scope>NUCLEOTIDE SEQUENCE [LARGE SCALE GENOMIC DNA]</scope>
    <source>
        <strain evidence="10">ATCC 14091 / BCRC 22168 / CBS 111 / JCM 3599 / NBRC 0793 / NRRL Y-1031 F-60-10</strain>
    </source>
</reference>
<dbReference type="PROSITE" id="PS00028">
    <property type="entry name" value="ZINC_FINGER_C2H2_1"/>
    <property type="match status" value="2"/>
</dbReference>
<keyword evidence="3" id="KW-0677">Repeat</keyword>
<sequence>MPSQRRYICSFCARPFSRSEHKSRHERSHTKEKPFHCDQCSSCFVRRDLLQRHLRTVHSKEKLIKKQKIESIIQEQADPVVSASNIHMDDDIFHYNQDSIITILTLSKKFQSKEILNWATCQNFKLPIVSNKLLSSLDQHLDLLYVIKAFGIIEHDPKQADFMLSKAWSIISTIPHPRDSITSLTIIAYLMLNHNINFIPIGIIMNKLNESTCFLVENDMILFNYWIIYDLLSEYSFHFNKLPMGIHDLVLEKSLPNTNNSLKLIINSFTKSQKVDIPQDSQILINCLKNEIQCLKFNSKSLMFDNHEVLHNVIIMFTKSFQSKSINQGTQGTPINDLINLEKRYLLLNCPLKFQDLINEYLTPITSKSWDILYLNLYEFNNNFNPISINQIIKASNHNERLELMQNYMDSLNLSKFNNNLGILGIPIIFLSKIQDFKPNFKYSKELIIEFFLILLKVFQSTTEVDNPVIQSLEYLINEINPSSENIQTKIIRCFDKWIGKLKLSWDLTSLNQTNKVTSPISPISSIELLPSLSTSSTSSSISSTSSIMNEQNYNFQKMPGSINQNDVFKSSRFDIEMGKIKLPPLNIGSIGSINGINGINQDFNSRFV</sequence>
<dbReference type="HOGENOM" id="CLU_007678_1_0_1"/>
<name>K0KL62_WICCF</name>
<evidence type="ECO:0000256" key="4">
    <source>
        <dbReference type="ARBA" id="ARBA00022771"/>
    </source>
</evidence>
<dbReference type="STRING" id="1206466.K0KL62"/>
<dbReference type="SMART" id="SM00355">
    <property type="entry name" value="ZnF_C2H2"/>
    <property type="match status" value="2"/>
</dbReference>
<protein>
    <submittedName>
        <fullName evidence="9">Zinc finger protein</fullName>
    </submittedName>
</protein>
<dbReference type="SUPFAM" id="SSF57667">
    <property type="entry name" value="beta-beta-alpha zinc fingers"/>
    <property type="match status" value="1"/>
</dbReference>
<dbReference type="GO" id="GO:0000981">
    <property type="term" value="F:DNA-binding transcription factor activity, RNA polymerase II-specific"/>
    <property type="evidence" value="ECO:0007669"/>
    <property type="project" value="InterPro"/>
</dbReference>
<evidence type="ECO:0000256" key="5">
    <source>
        <dbReference type="ARBA" id="ARBA00022833"/>
    </source>
</evidence>
<feature type="domain" description="C2H2-type" evidence="8">
    <location>
        <begin position="35"/>
        <end position="63"/>
    </location>
</feature>
<evidence type="ECO:0000313" key="9">
    <source>
        <dbReference type="EMBL" id="CCH42922.1"/>
    </source>
</evidence>
<accession>K0KL62</accession>
<dbReference type="FunFam" id="3.30.160.60:FF:000446">
    <property type="entry name" value="Zinc finger protein"/>
    <property type="match status" value="1"/>
</dbReference>
<dbReference type="GO" id="GO:0000978">
    <property type="term" value="F:RNA polymerase II cis-regulatory region sequence-specific DNA binding"/>
    <property type="evidence" value="ECO:0007669"/>
    <property type="project" value="InterPro"/>
</dbReference>
<keyword evidence="4 7" id="KW-0863">Zinc-finger</keyword>
<evidence type="ECO:0000256" key="2">
    <source>
        <dbReference type="ARBA" id="ARBA00022723"/>
    </source>
</evidence>
<dbReference type="InterPro" id="IPR051059">
    <property type="entry name" value="VerF-like"/>
</dbReference>
<gene>
    <name evidence="9" type="ORF">BN7_2468</name>
</gene>
<dbReference type="PROSITE" id="PS50157">
    <property type="entry name" value="ZINC_FINGER_C2H2_2"/>
    <property type="match status" value="2"/>
</dbReference>
<dbReference type="Gene3D" id="3.30.160.60">
    <property type="entry name" value="Classic Zinc Finger"/>
    <property type="match status" value="2"/>
</dbReference>
<keyword evidence="2" id="KW-0479">Metal-binding</keyword>
<keyword evidence="5" id="KW-0862">Zinc</keyword>
<dbReference type="eggNOG" id="KOG1721">
    <property type="taxonomic scope" value="Eukaryota"/>
</dbReference>
<dbReference type="GO" id="GO:0005634">
    <property type="term" value="C:nucleus"/>
    <property type="evidence" value="ECO:0007669"/>
    <property type="project" value="UniProtKB-SubCell"/>
</dbReference>
<keyword evidence="10" id="KW-1185">Reference proteome</keyword>
<evidence type="ECO:0000256" key="6">
    <source>
        <dbReference type="ARBA" id="ARBA00023242"/>
    </source>
</evidence>
<dbReference type="Proteomes" id="UP000009328">
    <property type="component" value="Unassembled WGS sequence"/>
</dbReference>
<dbReference type="AlphaFoldDB" id="K0KL62"/>
<proteinExistence type="predicted"/>
<dbReference type="PANTHER" id="PTHR40626:SF34">
    <property type="entry name" value="ZINC FINGER PROTEIN YGR067C"/>
    <property type="match status" value="1"/>
</dbReference>
<dbReference type="GO" id="GO:0000785">
    <property type="term" value="C:chromatin"/>
    <property type="evidence" value="ECO:0007669"/>
    <property type="project" value="TreeGrafter"/>
</dbReference>